<name>A0A0M8ZX64_9HYME</name>
<sequence length="51" mass="5480">MCASCQFALSPMSRINIDQRAGNPEEGDISPALFRAQKLLGSALRQFSPVG</sequence>
<accession>A0A0M8ZX64</accession>
<keyword evidence="2" id="KW-1185">Reference proteome</keyword>
<dbReference type="EMBL" id="KQ435840">
    <property type="protein sequence ID" value="KOX71423.1"/>
    <property type="molecule type" value="Genomic_DNA"/>
</dbReference>
<proteinExistence type="predicted"/>
<dbReference type="AlphaFoldDB" id="A0A0M8ZX64"/>
<evidence type="ECO:0000313" key="1">
    <source>
        <dbReference type="EMBL" id="KOX71423.1"/>
    </source>
</evidence>
<organism evidence="1 2">
    <name type="scientific">Melipona quadrifasciata</name>
    <dbReference type="NCBI Taxonomy" id="166423"/>
    <lineage>
        <taxon>Eukaryota</taxon>
        <taxon>Metazoa</taxon>
        <taxon>Ecdysozoa</taxon>
        <taxon>Arthropoda</taxon>
        <taxon>Hexapoda</taxon>
        <taxon>Insecta</taxon>
        <taxon>Pterygota</taxon>
        <taxon>Neoptera</taxon>
        <taxon>Endopterygota</taxon>
        <taxon>Hymenoptera</taxon>
        <taxon>Apocrita</taxon>
        <taxon>Aculeata</taxon>
        <taxon>Apoidea</taxon>
        <taxon>Anthophila</taxon>
        <taxon>Apidae</taxon>
        <taxon>Melipona</taxon>
    </lineage>
</organism>
<protein>
    <submittedName>
        <fullName evidence="1">Uncharacterized protein</fullName>
    </submittedName>
</protein>
<evidence type="ECO:0000313" key="2">
    <source>
        <dbReference type="Proteomes" id="UP000053105"/>
    </source>
</evidence>
<dbReference type="Proteomes" id="UP000053105">
    <property type="component" value="Unassembled WGS sequence"/>
</dbReference>
<reference evidence="1 2" key="1">
    <citation type="submission" date="2015-07" db="EMBL/GenBank/DDBJ databases">
        <title>The genome of Melipona quadrifasciata.</title>
        <authorList>
            <person name="Pan H."/>
            <person name="Kapheim K."/>
        </authorList>
    </citation>
    <scope>NUCLEOTIDE SEQUENCE [LARGE SCALE GENOMIC DNA]</scope>
    <source>
        <strain evidence="1">0111107301</strain>
        <tissue evidence="1">Whole body</tissue>
    </source>
</reference>
<gene>
    <name evidence="1" type="ORF">WN51_01697</name>
</gene>